<dbReference type="Pfam" id="PF07596">
    <property type="entry name" value="SBP_bac_10"/>
    <property type="match status" value="1"/>
</dbReference>
<keyword evidence="1" id="KW-0472">Membrane</keyword>
<proteinExistence type="predicted"/>
<dbReference type="Gene3D" id="3.30.700.10">
    <property type="entry name" value="Glycoprotein, Type 4 Pilin"/>
    <property type="match status" value="1"/>
</dbReference>
<dbReference type="PANTHER" id="PTHR30093">
    <property type="entry name" value="GENERAL SECRETION PATHWAY PROTEIN G"/>
    <property type="match status" value="1"/>
</dbReference>
<sequence length="292" mass="31143">MPRLLKSQKGFTLIELLVVIAIIAILIALLLPAVQQAREAARRSTCKNNLKQLGIALHNYHDVARSFPPGSLYGDDEYGWACMILPYIEQTNIYNQLDFTGQGPDITIPLQAGVTDQVIPVYLCPSNSMSLTKSPLRAGAGHNGADVGGHGRNDYSGSVGTGGGSVTGMFGKIKDTLSPTKIRDVTDGSSNTIAVGEAYTEFMRAIDGPTHANVHDFKVWVGTNNQHQNIIAEAGTAHVLNGTRDDSFASQHVGGAQFLFADGSVSFLSENIDMVTFGKLADKADGAVVERP</sequence>
<dbReference type="NCBIfam" id="TIGR02532">
    <property type="entry name" value="IV_pilin_GFxxxE"/>
    <property type="match status" value="1"/>
</dbReference>
<dbReference type="Pfam" id="PF07963">
    <property type="entry name" value="N_methyl"/>
    <property type="match status" value="1"/>
</dbReference>
<dbReference type="EMBL" id="CP037422">
    <property type="protein sequence ID" value="QDU08731.1"/>
    <property type="molecule type" value="Genomic_DNA"/>
</dbReference>
<keyword evidence="4" id="KW-1185">Reference proteome</keyword>
<keyword evidence="1" id="KW-1133">Transmembrane helix</keyword>
<dbReference type="InterPro" id="IPR027558">
    <property type="entry name" value="Pre_pil_HX9DG_C"/>
</dbReference>
<dbReference type="InterPro" id="IPR045584">
    <property type="entry name" value="Pilin-like"/>
</dbReference>
<name>A0A517WU18_9PLAN</name>
<organism evidence="3 4">
    <name type="scientific">Gimesia aquarii</name>
    <dbReference type="NCBI Taxonomy" id="2527964"/>
    <lineage>
        <taxon>Bacteria</taxon>
        <taxon>Pseudomonadati</taxon>
        <taxon>Planctomycetota</taxon>
        <taxon>Planctomycetia</taxon>
        <taxon>Planctomycetales</taxon>
        <taxon>Planctomycetaceae</taxon>
        <taxon>Gimesia</taxon>
    </lineage>
</organism>
<protein>
    <submittedName>
        <fullName evidence="3">Type II secretion system protein G</fullName>
    </submittedName>
</protein>
<feature type="domain" description="DUF1559" evidence="2">
    <location>
        <begin position="35"/>
        <end position="274"/>
    </location>
</feature>
<accession>A0A517WU18</accession>
<feature type="transmembrane region" description="Helical" evidence="1">
    <location>
        <begin position="12"/>
        <end position="34"/>
    </location>
</feature>
<dbReference type="RefSeq" id="WP_145173889.1">
    <property type="nucleotide sequence ID" value="NZ_CP037422.1"/>
</dbReference>
<dbReference type="InterPro" id="IPR011453">
    <property type="entry name" value="DUF1559"/>
</dbReference>
<dbReference type="AlphaFoldDB" id="A0A517WU18"/>
<reference evidence="3 4" key="1">
    <citation type="submission" date="2019-03" db="EMBL/GenBank/DDBJ databases">
        <title>Deep-cultivation of Planctomycetes and their phenomic and genomic characterization uncovers novel biology.</title>
        <authorList>
            <person name="Wiegand S."/>
            <person name="Jogler M."/>
            <person name="Boedeker C."/>
            <person name="Pinto D."/>
            <person name="Vollmers J."/>
            <person name="Rivas-Marin E."/>
            <person name="Kohn T."/>
            <person name="Peeters S.H."/>
            <person name="Heuer A."/>
            <person name="Rast P."/>
            <person name="Oberbeckmann S."/>
            <person name="Bunk B."/>
            <person name="Jeske O."/>
            <person name="Meyerdierks A."/>
            <person name="Storesund J.E."/>
            <person name="Kallscheuer N."/>
            <person name="Luecker S."/>
            <person name="Lage O.M."/>
            <person name="Pohl T."/>
            <person name="Merkel B.J."/>
            <person name="Hornburger P."/>
            <person name="Mueller R.-W."/>
            <person name="Bruemmer F."/>
            <person name="Labrenz M."/>
            <person name="Spormann A.M."/>
            <person name="Op den Camp H."/>
            <person name="Overmann J."/>
            <person name="Amann R."/>
            <person name="Jetten M.S.M."/>
            <person name="Mascher T."/>
            <person name="Medema M.H."/>
            <person name="Devos D.P."/>
            <person name="Kaster A.-K."/>
            <person name="Ovreas L."/>
            <person name="Rohde M."/>
            <person name="Galperin M.Y."/>
            <person name="Jogler C."/>
        </authorList>
    </citation>
    <scope>NUCLEOTIDE SEQUENCE [LARGE SCALE GENOMIC DNA]</scope>
    <source>
        <strain evidence="3 4">V202</strain>
    </source>
</reference>
<evidence type="ECO:0000313" key="3">
    <source>
        <dbReference type="EMBL" id="QDU08731.1"/>
    </source>
</evidence>
<dbReference type="OrthoDB" id="240776at2"/>
<keyword evidence="1" id="KW-0812">Transmembrane</keyword>
<dbReference type="SUPFAM" id="SSF54523">
    <property type="entry name" value="Pili subunits"/>
    <property type="match status" value="1"/>
</dbReference>
<gene>
    <name evidence="3" type="primary">xcpT_16</name>
    <name evidence="3" type="ORF">V202x_21010</name>
</gene>
<dbReference type="Proteomes" id="UP000318384">
    <property type="component" value="Chromosome"/>
</dbReference>
<evidence type="ECO:0000256" key="1">
    <source>
        <dbReference type="SAM" id="Phobius"/>
    </source>
</evidence>
<dbReference type="PANTHER" id="PTHR30093:SF2">
    <property type="entry name" value="TYPE II SECRETION SYSTEM PROTEIN H"/>
    <property type="match status" value="1"/>
</dbReference>
<evidence type="ECO:0000259" key="2">
    <source>
        <dbReference type="Pfam" id="PF07596"/>
    </source>
</evidence>
<dbReference type="PROSITE" id="PS00409">
    <property type="entry name" value="PROKAR_NTER_METHYL"/>
    <property type="match status" value="1"/>
</dbReference>
<dbReference type="InterPro" id="IPR012902">
    <property type="entry name" value="N_methyl_site"/>
</dbReference>
<dbReference type="NCBIfam" id="TIGR04294">
    <property type="entry name" value="pre_pil_HX9DG"/>
    <property type="match status" value="1"/>
</dbReference>
<evidence type="ECO:0000313" key="4">
    <source>
        <dbReference type="Proteomes" id="UP000318384"/>
    </source>
</evidence>